<dbReference type="InterPro" id="IPR036291">
    <property type="entry name" value="NAD(P)-bd_dom_sf"/>
</dbReference>
<dbReference type="PROSITE" id="PS00061">
    <property type="entry name" value="ADH_SHORT"/>
    <property type="match status" value="1"/>
</dbReference>
<name>A0A0A5HZ66_PHOS4</name>
<evidence type="ECO:0000313" key="4">
    <source>
        <dbReference type="Proteomes" id="UP000030451"/>
    </source>
</evidence>
<dbReference type="GO" id="GO:0016491">
    <property type="term" value="F:oxidoreductase activity"/>
    <property type="evidence" value="ECO:0007669"/>
    <property type="project" value="UniProtKB-KW"/>
</dbReference>
<dbReference type="InterPro" id="IPR002347">
    <property type="entry name" value="SDR_fam"/>
</dbReference>
<gene>
    <name evidence="3" type="ORF">NM06_06825</name>
</gene>
<protein>
    <submittedName>
        <fullName evidence="3">Short-chain dehydrogenase</fullName>
    </submittedName>
</protein>
<dbReference type="SUPFAM" id="SSF51735">
    <property type="entry name" value="NAD(P)-binding Rossmann-fold domains"/>
    <property type="match status" value="1"/>
</dbReference>
<dbReference type="EMBL" id="JRWP01000005">
    <property type="protein sequence ID" value="KGY09550.1"/>
    <property type="molecule type" value="Genomic_DNA"/>
</dbReference>
<evidence type="ECO:0000256" key="1">
    <source>
        <dbReference type="ARBA" id="ARBA00006484"/>
    </source>
</evidence>
<dbReference type="PANTHER" id="PTHR44196:SF1">
    <property type="entry name" value="DEHYDROGENASE_REDUCTASE SDR FAMILY MEMBER 7B"/>
    <property type="match status" value="1"/>
</dbReference>
<comment type="similarity">
    <text evidence="1">Belongs to the short-chain dehydrogenases/reductases (SDR) family.</text>
</comment>
<dbReference type="GO" id="GO:0016020">
    <property type="term" value="C:membrane"/>
    <property type="evidence" value="ECO:0007669"/>
    <property type="project" value="TreeGrafter"/>
</dbReference>
<evidence type="ECO:0000313" key="3">
    <source>
        <dbReference type="EMBL" id="KGY09550.1"/>
    </source>
</evidence>
<accession>A0A0A5HZ66</accession>
<reference evidence="3 4" key="1">
    <citation type="submission" date="2014-10" db="EMBL/GenBank/DDBJ databases">
        <title>Genome sequencing of Vibrio sinaloensis T08.</title>
        <authorList>
            <person name="Chan K.-G."/>
            <person name="Mohamad N.I."/>
        </authorList>
    </citation>
    <scope>NUCLEOTIDE SEQUENCE [LARGE SCALE GENOMIC DNA]</scope>
    <source>
        <strain evidence="3 4">T08</strain>
    </source>
</reference>
<evidence type="ECO:0000256" key="2">
    <source>
        <dbReference type="ARBA" id="ARBA00023002"/>
    </source>
</evidence>
<dbReference type="NCBIfam" id="NF004765">
    <property type="entry name" value="PRK06101.1"/>
    <property type="match status" value="1"/>
</dbReference>
<dbReference type="InterPro" id="IPR020904">
    <property type="entry name" value="Sc_DH/Rdtase_CS"/>
</dbReference>
<dbReference type="STRING" id="379097.SE23_13665"/>
<proteinExistence type="inferred from homology"/>
<dbReference type="AlphaFoldDB" id="A0A0A5HZ66"/>
<dbReference type="Gene3D" id="3.40.50.720">
    <property type="entry name" value="NAD(P)-binding Rossmann-like Domain"/>
    <property type="match status" value="1"/>
</dbReference>
<dbReference type="RefSeq" id="WP_038189447.1">
    <property type="nucleotide sequence ID" value="NZ_JRWP01000005.1"/>
</dbReference>
<keyword evidence="2" id="KW-0560">Oxidoreductase</keyword>
<comment type="caution">
    <text evidence="3">The sequence shown here is derived from an EMBL/GenBank/DDBJ whole genome shotgun (WGS) entry which is preliminary data.</text>
</comment>
<dbReference type="PANTHER" id="PTHR44196">
    <property type="entry name" value="DEHYDROGENASE/REDUCTASE SDR FAMILY MEMBER 7B"/>
    <property type="match status" value="1"/>
</dbReference>
<dbReference type="OrthoDB" id="335726at2"/>
<dbReference type="Proteomes" id="UP000030451">
    <property type="component" value="Unassembled WGS sequence"/>
</dbReference>
<dbReference type="Pfam" id="PF00106">
    <property type="entry name" value="adh_short"/>
    <property type="match status" value="1"/>
</dbReference>
<sequence>MNRVLITGATSGIGQRLAQDYADDGWEVVACGRNKAKLSELEVYSDRIHSVAFDVTDLESTRDALATLPFTPTLWVMNAGDCEYIDDGHVDASLVKRVFDINVVGLANVIEACQHHFESGHRVAVVGSIASELALPRAEAYGASKAAVSYFARALQVDLKSKSIYVSVIYPGFVETPLTDKNTFPMPMLVSVEYASKAIRLGLAKGKSYIYFPSRFTSILRLLGLLPYSWQNKLTSKLISG</sequence>
<dbReference type="PRINTS" id="PR00081">
    <property type="entry name" value="GDHRDH"/>
</dbReference>
<organism evidence="3 4">
    <name type="scientific">Photobacterium sp. (strain ATCC 43367)</name>
    <dbReference type="NCBI Taxonomy" id="379097"/>
    <lineage>
        <taxon>Bacteria</taxon>
        <taxon>Pseudomonadati</taxon>
        <taxon>Pseudomonadota</taxon>
        <taxon>Gammaproteobacteria</taxon>
        <taxon>Vibrionales</taxon>
        <taxon>Vibrionaceae</taxon>
        <taxon>Vibrio</taxon>
        <taxon>Vibrio oreintalis group</taxon>
    </lineage>
</organism>